<dbReference type="STRING" id="927083.DB32_001941"/>
<name>A0A0F6W170_9BACT</name>
<dbReference type="OrthoDB" id="9781333at2"/>
<dbReference type="CDD" id="cd00198">
    <property type="entry name" value="vWFA"/>
    <property type="match status" value="1"/>
</dbReference>
<gene>
    <name evidence="1" type="ORF">DB32_001941</name>
</gene>
<dbReference type="Gene3D" id="3.40.50.410">
    <property type="entry name" value="von Willebrand factor, type A domain"/>
    <property type="match status" value="1"/>
</dbReference>
<protein>
    <submittedName>
        <fullName evidence="1">Flagellar hook-length control protein FliK</fullName>
    </submittedName>
</protein>
<evidence type="ECO:0000313" key="2">
    <source>
        <dbReference type="Proteomes" id="UP000034883"/>
    </source>
</evidence>
<keyword evidence="1" id="KW-0966">Cell projection</keyword>
<dbReference type="RefSeq" id="WP_053232097.1">
    <property type="nucleotide sequence ID" value="NZ_CP011125.1"/>
</dbReference>
<dbReference type="EMBL" id="CP011125">
    <property type="protein sequence ID" value="AKF04792.1"/>
    <property type="molecule type" value="Genomic_DNA"/>
</dbReference>
<keyword evidence="1" id="KW-0282">Flagellum</keyword>
<sequence>MPVLLFQRLLTRSVDRDDLPALRTLASLPIPERAPWLGALAPALSHDDVDVRVAAVRALAGARGRVGLLRISESLDDRDQEVRIAAVESLRASSAGLPAAWALAIFHRDPAVRRAAVEGTAPLGCESLALHLLPDPACADRVTLPAQPRAIGPILAHVRTGVMSAERARAWIESNLGVQLLNELLVIRYRTPAEIDPILDGDDPGVALDDTLEEMIELFLAPDVEPSRCASVLRTVRALLLGRPDTHRRAAAALYALLRRRGELPAPACALLGAVYPAALADVRLSRAVRVDALEGPLQCGDAVPALAAETVDALLGGDLVRTPEGTLDLRALAAVFTVARGVDAATVIARLGEREIIEAFRADAHRAAPLIARAPSLLPALLSAMPDRRALLVALAITATPTDDVALPAGVDAALAIDVALALDVLRASEEARLTSAKIGRSVEVLGACIAAVPEALRALMIALVDHDDAKGSPLLLDLLGDVARRVGADAWVDAARSLDLERLVALVTLLGHVTSLPFAKELALAHALAEHEHPALRGWATSRVPRPALEDPTSLTVTTLDEHQVARIAGATTAGDLLDALRPALTAPRRGLVAVLAARRPIVSPVVCAALLASHDDPVAVARELARWSAPTAAFRTELDAEMVRRWRGRQDVLPVLANAWLHLFEAHAFALIERLAAGSDGALGALAAARSLPAPILAQQIWAGVATVAEMWRWRDRARLEELATPALFDLALAELDTDLGDMAARLLVSCGVVAPTLLAERTPAIVARLPDLPERTRERLAPIASARGLAPARRPPRARITSDELDAIDRIKSLADLDALARECEGTIEPLVQEAALALLLRGAAAGERRIAQLLEREPGVPCASALAGAVDFFESQPALDVIEAMVRARRGAGADAELRFRLAVSLARLGRTDLADVALEAACDPTPPIGWMRESDVERLEALRPLVVVACTLARSPHPHAYTRAVRTLRTHVWRPAERERCLEGLRAFLIAGPERHAALRREVAQWLIAEEDRLGAPLLLQSALRAEQPLPIDLIRRISEGMVMALAEGGLTVGHEHVLEPRIVDLLERLRTRPSARESALRRVLEDGIYEVARRRARLLMAPARARDAKLREVADVFAWGTRRARELTGRVLRFHISDVSQLGYTTMRSGDVHVTPLPIFQRERDGRTIVEALVLHEIGHHVFHGSDEAIAIWEKADEMGLVRLLNLVMDEHLERNLRAMEAEWGDRLKTLAAWAFRHSRNDVKLDLLLSILGAHAFDVLSATKLGVARDRAAITVESGAVLGALEARGHSFARFVRALRMGLGDRSGDPKVREALALFDRKFRHADVPRLWEIAQALHRIFGQEIDVALGFGGAESVSRPGELVDCDEGITDGEVQREVQRVLEAPRSTPGAPPAGRDQPLAINVGASQDWAPITRVEVLAPDPGKHEQVASTVRRHADRMRRHLEELGLRWEPQRMRLQGRRLDVARLRALVTRGDPRVLIARELRHRTDLFLGVLIDCSGSMQGTSMERAHAFGVLLAEAARDLRGVDLRAFGFTDRCIYDAGDARRSAITSLRATDGNNDAAALDHVAHVAARSTRRAKLIVMISDGLPTECSVDALRTCVRRTTRRGIACAQVAVRPLEEVCFPHYVVIEGGELDGAVARFGEVITKLVRQVMRG</sequence>
<dbReference type="SUPFAM" id="SSF48371">
    <property type="entry name" value="ARM repeat"/>
    <property type="match status" value="1"/>
</dbReference>
<evidence type="ECO:0000313" key="1">
    <source>
        <dbReference type="EMBL" id="AKF04792.1"/>
    </source>
</evidence>
<reference evidence="1 2" key="1">
    <citation type="submission" date="2015-03" db="EMBL/GenBank/DDBJ databases">
        <title>Genome assembly of Sandaracinus amylolyticus DSM 53668.</title>
        <authorList>
            <person name="Sharma G."/>
            <person name="Subramanian S."/>
        </authorList>
    </citation>
    <scope>NUCLEOTIDE SEQUENCE [LARGE SCALE GENOMIC DNA]</scope>
    <source>
        <strain evidence="1 2">DSM 53668</strain>
    </source>
</reference>
<accession>A0A0F6W170</accession>
<proteinExistence type="predicted"/>
<dbReference type="Gene3D" id="1.25.10.10">
    <property type="entry name" value="Leucine-rich Repeat Variant"/>
    <property type="match status" value="1"/>
</dbReference>
<keyword evidence="1" id="KW-0969">Cilium</keyword>
<dbReference type="KEGG" id="samy:DB32_001941"/>
<dbReference type="InterPro" id="IPR036465">
    <property type="entry name" value="vWFA_dom_sf"/>
</dbReference>
<organism evidence="1 2">
    <name type="scientific">Sandaracinus amylolyticus</name>
    <dbReference type="NCBI Taxonomy" id="927083"/>
    <lineage>
        <taxon>Bacteria</taxon>
        <taxon>Pseudomonadati</taxon>
        <taxon>Myxococcota</taxon>
        <taxon>Polyangia</taxon>
        <taxon>Polyangiales</taxon>
        <taxon>Sandaracinaceae</taxon>
        <taxon>Sandaracinus</taxon>
    </lineage>
</organism>
<keyword evidence="2" id="KW-1185">Reference proteome</keyword>
<dbReference type="Proteomes" id="UP000034883">
    <property type="component" value="Chromosome"/>
</dbReference>
<dbReference type="SUPFAM" id="SSF53300">
    <property type="entry name" value="vWA-like"/>
    <property type="match status" value="1"/>
</dbReference>
<dbReference type="InterPro" id="IPR011989">
    <property type="entry name" value="ARM-like"/>
</dbReference>
<dbReference type="InterPro" id="IPR016024">
    <property type="entry name" value="ARM-type_fold"/>
</dbReference>